<accession>A0A060H4W2</accession>
<gene>
    <name evidence="2" type="ORF">D934_11815</name>
</gene>
<dbReference type="Proteomes" id="UP000027215">
    <property type="component" value="Chromosome"/>
</dbReference>
<dbReference type="AlphaFoldDB" id="A0A060H4W2"/>
<evidence type="ECO:0000313" key="2">
    <source>
        <dbReference type="EMBL" id="AIC10623.1"/>
    </source>
</evidence>
<dbReference type="PATRIC" id="fig|155920.8.peg.2774"/>
<protein>
    <submittedName>
        <fullName evidence="2">Uncharacterized protein</fullName>
    </submittedName>
</protein>
<dbReference type="KEGG" id="xfs:D934_11815"/>
<dbReference type="EMBL" id="CP006696">
    <property type="protein sequence ID" value="AIC10623.1"/>
    <property type="molecule type" value="Genomic_DNA"/>
</dbReference>
<dbReference type="RefSeq" id="WP_020852776.1">
    <property type="nucleotide sequence ID" value="NZ_CP006696.1"/>
</dbReference>
<keyword evidence="1" id="KW-0812">Transmembrane</keyword>
<dbReference type="HOGENOM" id="CLU_1371754_0_0_6"/>
<feature type="transmembrane region" description="Helical" evidence="1">
    <location>
        <begin position="68"/>
        <end position="89"/>
    </location>
</feature>
<proteinExistence type="predicted"/>
<evidence type="ECO:0000313" key="3">
    <source>
        <dbReference type="Proteomes" id="UP000027215"/>
    </source>
</evidence>
<reference evidence="2 3" key="1">
    <citation type="submission" date="2013-08" db="EMBL/GenBank/DDBJ databases">
        <authorList>
            <person name="Stouthamer R."/>
            <person name="Nunney L."/>
        </authorList>
    </citation>
    <scope>NUCLEOTIDE SEQUENCE [LARGE SCALE GENOMIC DNA]</scope>
    <source>
        <strain evidence="3">ann-1</strain>
    </source>
</reference>
<evidence type="ECO:0000256" key="1">
    <source>
        <dbReference type="SAM" id="Phobius"/>
    </source>
</evidence>
<keyword evidence="1" id="KW-0472">Membrane</keyword>
<feature type="transmembrane region" description="Helical" evidence="1">
    <location>
        <begin position="7"/>
        <end position="28"/>
    </location>
</feature>
<keyword evidence="1" id="KW-1133">Transmembrane helix</keyword>
<organism evidence="2 3">
    <name type="scientific">Xylella fastidiosa subsp. sandyi Ann-1</name>
    <dbReference type="NCBI Taxonomy" id="155920"/>
    <lineage>
        <taxon>Bacteria</taxon>
        <taxon>Pseudomonadati</taxon>
        <taxon>Pseudomonadota</taxon>
        <taxon>Gammaproteobacteria</taxon>
        <taxon>Lysobacterales</taxon>
        <taxon>Lysobacteraceae</taxon>
        <taxon>Xylella</taxon>
    </lineage>
</organism>
<sequence>MNMFLKSALVTFVFIVVMLAFYYIHIIYFKVNVVFYASLLDGVLAAVLVGLLFWIFRFFNNFSSLEIVQLLVIWLLGAYLFAISIPTVVDRSLSFYILEKLQQRGGGIREDAFQQIFQDEYMREHHLVEVRLTEQLQSGTIYIHNGCVKLTERGERLASFSRFYRKNLLSKHRLLMGNYTDTLTDPFRESRMKSDYRCQ</sequence>
<feature type="transmembrane region" description="Helical" evidence="1">
    <location>
        <begin position="34"/>
        <end position="56"/>
    </location>
</feature>
<name>A0A060H4W2_XYLFS</name>